<keyword evidence="7 12" id="KW-0479">Metal-binding</keyword>
<feature type="binding site" evidence="12">
    <location>
        <position position="17"/>
    </location>
    <ligand>
        <name>Mg(2+)</name>
        <dbReference type="ChEBI" id="CHEBI:18420"/>
        <label>1</label>
    </ligand>
</feature>
<comment type="subunit">
    <text evidence="4 13">Homodimer.</text>
</comment>
<dbReference type="SFLD" id="SFLDF00445">
    <property type="entry name" value="alpha-phosphomannomutase"/>
    <property type="match status" value="1"/>
</dbReference>
<feature type="binding site" evidence="12">
    <location>
        <position position="15"/>
    </location>
    <ligand>
        <name>Mg(2+)</name>
        <dbReference type="ChEBI" id="CHEBI:18420"/>
        <label>1</label>
    </ligand>
</feature>
<dbReference type="InterPro" id="IPR043169">
    <property type="entry name" value="PMM_cap"/>
</dbReference>
<comment type="function">
    <text evidence="13">Involved in the synthesis of the GDP-mannose and dolichol-phosphate-mannose required for a number of critical mannosyl transfer reactions.</text>
</comment>
<feature type="active site" description="Proton donor/acceptor" evidence="10">
    <location>
        <position position="17"/>
    </location>
</feature>
<reference evidence="14" key="1">
    <citation type="submission" date="2018-08" db="EMBL/GenBank/DDBJ databases">
        <authorList>
            <person name="Cornetti L."/>
        </authorList>
    </citation>
    <scope>NUCLEOTIDE SEQUENCE</scope>
    <source>
        <strain evidence="14">OM-SAIQ-clone2</strain>
    </source>
</reference>
<evidence type="ECO:0000256" key="9">
    <source>
        <dbReference type="ARBA" id="ARBA00023235"/>
    </source>
</evidence>
<sequence length="252" mass="28200">MSSALKREEIVCLFDVDGTLTMPRQVILPPTEEFILNQVKPKATVGLVGGSDLKKIAEQMGGDDVINKFDYVFAENGLVAYKNGSLIGKMSIQEHVGEDKLQIFINYALGYMSKLTLPVKRGNFIEFRDGLINVCPVGRSCTQAQRDEFAAYDKEHKIRENFVEELKKQFPDLGLKFSIGGQISIDVFPKGWDKTYALNYVGKDGFKEIHFFGDKTSPGGNDHEIYEDPRTIGHTVTSPEDTIAQLKTLLQL</sequence>
<comment type="cofactor">
    <cofactor evidence="12">
        <name>Mg(2+)</name>
        <dbReference type="ChEBI" id="CHEBI:18420"/>
    </cofactor>
</comment>
<dbReference type="GO" id="GO:0046872">
    <property type="term" value="F:metal ion binding"/>
    <property type="evidence" value="ECO:0007669"/>
    <property type="project" value="UniProtKB-KW"/>
</dbReference>
<evidence type="ECO:0000256" key="13">
    <source>
        <dbReference type="RuleBase" id="RU361118"/>
    </source>
</evidence>
<feature type="binding site" evidence="11">
    <location>
        <position position="186"/>
    </location>
    <ligand>
        <name>alpha-D-mannose 1-phosphate</name>
        <dbReference type="ChEBI" id="CHEBI:58409"/>
    </ligand>
</feature>
<dbReference type="GO" id="GO:0006013">
    <property type="term" value="P:mannose metabolic process"/>
    <property type="evidence" value="ECO:0007669"/>
    <property type="project" value="TreeGrafter"/>
</dbReference>
<keyword evidence="6 13" id="KW-0963">Cytoplasm</keyword>
<dbReference type="Gene3D" id="3.30.1240.20">
    <property type="match status" value="1"/>
</dbReference>
<evidence type="ECO:0000256" key="2">
    <source>
        <dbReference type="ARBA" id="ARBA00004699"/>
    </source>
</evidence>
<dbReference type="FunFam" id="3.30.1240.20:FF:000001">
    <property type="entry name" value="Phosphomannomutase"/>
    <property type="match status" value="1"/>
</dbReference>
<dbReference type="InterPro" id="IPR005002">
    <property type="entry name" value="PMM"/>
</dbReference>
<evidence type="ECO:0000256" key="3">
    <source>
        <dbReference type="ARBA" id="ARBA00009736"/>
    </source>
</evidence>
<dbReference type="PANTHER" id="PTHR10466">
    <property type="entry name" value="PHOSPHOMANNOMUTASE"/>
    <property type="match status" value="1"/>
</dbReference>
<dbReference type="InterPro" id="IPR036412">
    <property type="entry name" value="HAD-like_sf"/>
</dbReference>
<proteinExistence type="evidence at transcript level"/>
<feature type="binding site" evidence="12">
    <location>
        <position position="231"/>
    </location>
    <ligand>
        <name>Mg(2+)</name>
        <dbReference type="ChEBI" id="CHEBI:18420"/>
        <label>1</label>
    </ligand>
</feature>
<feature type="binding site" evidence="11">
    <location>
        <position position="184"/>
    </location>
    <ligand>
        <name>alpha-D-mannose 1-phosphate</name>
        <dbReference type="ChEBI" id="CHEBI:58409"/>
    </ligand>
</feature>
<dbReference type="NCBIfam" id="TIGR01484">
    <property type="entry name" value="HAD-SF-IIB"/>
    <property type="match status" value="1"/>
</dbReference>
<dbReference type="SFLD" id="SFLDG01143">
    <property type="entry name" value="C2.B.3:_Phosphomannomutase_Lik"/>
    <property type="match status" value="1"/>
</dbReference>
<gene>
    <name evidence="14" type="primary">EOG090X0BFR</name>
</gene>
<comment type="pathway">
    <text evidence="2 13">Nucleotide-sugar biosynthesis; GDP-alpha-D-mannose biosynthesis; alpha-D-mannose 1-phosphate from D-fructose 6-phosphate: step 2/2.</text>
</comment>
<feature type="binding site" evidence="12">
    <location>
        <position position="214"/>
    </location>
    <ligand>
        <name>Mg(2+)</name>
        <dbReference type="ChEBI" id="CHEBI:18420"/>
        <label>1</label>
    </ligand>
</feature>
<feature type="binding site" evidence="12">
    <location>
        <position position="228"/>
    </location>
    <ligand>
        <name>Mg(2+)</name>
        <dbReference type="ChEBI" id="CHEBI:18420"/>
        <label>1</label>
    </ligand>
</feature>
<protein>
    <recommendedName>
        <fullName evidence="5 13">Phosphomannomutase</fullName>
        <ecNumber evidence="5 13">5.4.2.8</ecNumber>
    </recommendedName>
</protein>
<dbReference type="UniPathway" id="UPA00126">
    <property type="reaction ID" value="UER00424"/>
</dbReference>
<comment type="catalytic activity">
    <reaction evidence="13">
        <text>alpha-D-mannose 1-phosphate = D-mannose 6-phosphate</text>
        <dbReference type="Rhea" id="RHEA:11140"/>
        <dbReference type="ChEBI" id="CHEBI:58409"/>
        <dbReference type="ChEBI" id="CHEBI:58735"/>
        <dbReference type="EC" id="5.4.2.8"/>
    </reaction>
</comment>
<feature type="binding site" evidence="11">
    <location>
        <position position="128"/>
    </location>
    <ligand>
        <name>alpha-D-mannose 1-phosphate</name>
        <dbReference type="ChEBI" id="CHEBI:58409"/>
    </ligand>
</feature>
<feature type="binding site" evidence="11">
    <location>
        <position position="146"/>
    </location>
    <ligand>
        <name>alpha-D-mannose 1-phosphate</name>
        <dbReference type="ChEBI" id="CHEBI:58409"/>
    </ligand>
</feature>
<name>A0A4Y7NMF5_9CRUS</name>
<organism evidence="14">
    <name type="scientific">Simocephalus serrulatus</name>
    <dbReference type="NCBI Taxonomy" id="117539"/>
    <lineage>
        <taxon>Eukaryota</taxon>
        <taxon>Metazoa</taxon>
        <taxon>Ecdysozoa</taxon>
        <taxon>Arthropoda</taxon>
        <taxon>Crustacea</taxon>
        <taxon>Branchiopoda</taxon>
        <taxon>Diplostraca</taxon>
        <taxon>Cladocera</taxon>
        <taxon>Anomopoda</taxon>
        <taxon>Daphniidae</taxon>
        <taxon>Simocephalus</taxon>
    </lineage>
</organism>
<evidence type="ECO:0000256" key="4">
    <source>
        <dbReference type="ARBA" id="ARBA00011738"/>
    </source>
</evidence>
<dbReference type="Gene3D" id="3.40.50.1000">
    <property type="entry name" value="HAD superfamily/HAD-like"/>
    <property type="match status" value="1"/>
</dbReference>
<dbReference type="GO" id="GO:0009298">
    <property type="term" value="P:GDP-mannose biosynthetic process"/>
    <property type="evidence" value="ECO:0007669"/>
    <property type="project" value="UniProtKB-UniPathway"/>
</dbReference>
<evidence type="ECO:0000256" key="1">
    <source>
        <dbReference type="ARBA" id="ARBA00004496"/>
    </source>
</evidence>
<feature type="binding site" evidence="12">
    <location>
        <position position="226"/>
    </location>
    <ligand>
        <name>Mg(2+)</name>
        <dbReference type="ChEBI" id="CHEBI:18420"/>
        <label>1</label>
    </ligand>
</feature>
<dbReference type="PANTHER" id="PTHR10466:SF0">
    <property type="entry name" value="PHOSPHOMANNOMUTASE"/>
    <property type="match status" value="1"/>
</dbReference>
<dbReference type="EMBL" id="LR024820">
    <property type="protein sequence ID" value="SVE94439.1"/>
    <property type="molecule type" value="mRNA"/>
</dbReference>
<keyword evidence="8 12" id="KW-0460">Magnesium</keyword>
<comment type="similarity">
    <text evidence="3 13">Belongs to the eukaryotic PMM family.</text>
</comment>
<keyword evidence="9 13" id="KW-0413">Isomerase</keyword>
<comment type="subcellular location">
    <subcellularLocation>
        <location evidence="1 13">Cytoplasm</location>
    </subcellularLocation>
</comment>
<dbReference type="CDD" id="cd02585">
    <property type="entry name" value="HAD_PMM"/>
    <property type="match status" value="1"/>
</dbReference>
<dbReference type="SFLD" id="SFLDS00003">
    <property type="entry name" value="Haloacid_Dehalogenase"/>
    <property type="match status" value="1"/>
</dbReference>
<accession>A0A4Y7NMF5</accession>
<dbReference type="GO" id="GO:0006487">
    <property type="term" value="P:protein N-linked glycosylation"/>
    <property type="evidence" value="ECO:0007669"/>
    <property type="project" value="TreeGrafter"/>
</dbReference>
<evidence type="ECO:0000256" key="11">
    <source>
        <dbReference type="PIRSR" id="PIRSR605002-2"/>
    </source>
</evidence>
<evidence type="ECO:0000256" key="12">
    <source>
        <dbReference type="PIRSR" id="PIRSR605002-3"/>
    </source>
</evidence>
<dbReference type="SUPFAM" id="SSF56784">
    <property type="entry name" value="HAD-like"/>
    <property type="match status" value="1"/>
</dbReference>
<dbReference type="InterPro" id="IPR006379">
    <property type="entry name" value="HAD-SF_hydro_IIB"/>
</dbReference>
<feature type="binding site" evidence="11">
    <location>
        <position position="139"/>
    </location>
    <ligand>
        <name>alpha-D-mannose 1-phosphate</name>
        <dbReference type="ChEBI" id="CHEBI:58409"/>
    </ligand>
</feature>
<dbReference type="Pfam" id="PF03332">
    <property type="entry name" value="PMM"/>
    <property type="match status" value="1"/>
</dbReference>
<dbReference type="SFLD" id="SFLDG01140">
    <property type="entry name" value="C2.B:_Phosphomannomutase_and_P"/>
    <property type="match status" value="1"/>
</dbReference>
<dbReference type="GO" id="GO:0004615">
    <property type="term" value="F:phosphomannomutase activity"/>
    <property type="evidence" value="ECO:0007669"/>
    <property type="project" value="UniProtKB-EC"/>
</dbReference>
<evidence type="ECO:0000256" key="6">
    <source>
        <dbReference type="ARBA" id="ARBA00022490"/>
    </source>
</evidence>
<dbReference type="AlphaFoldDB" id="A0A4Y7NMF5"/>
<evidence type="ECO:0000256" key="7">
    <source>
        <dbReference type="ARBA" id="ARBA00022723"/>
    </source>
</evidence>
<dbReference type="InterPro" id="IPR023214">
    <property type="entry name" value="HAD_sf"/>
</dbReference>
<evidence type="ECO:0000256" key="8">
    <source>
        <dbReference type="ARBA" id="ARBA00022842"/>
    </source>
</evidence>
<dbReference type="EC" id="5.4.2.8" evidence="5 13"/>
<evidence type="ECO:0000256" key="5">
    <source>
        <dbReference type="ARBA" id="ARBA00012730"/>
    </source>
</evidence>
<feature type="binding site" evidence="11">
    <location>
        <position position="24"/>
    </location>
    <ligand>
        <name>alpha-D-mannose 1-phosphate</name>
        <dbReference type="ChEBI" id="CHEBI:58409"/>
    </ligand>
</feature>
<feature type="active site" description="Nucleophile" evidence="10">
    <location>
        <position position="15"/>
    </location>
</feature>
<evidence type="ECO:0000256" key="10">
    <source>
        <dbReference type="PIRSR" id="PIRSR605002-1"/>
    </source>
</evidence>
<evidence type="ECO:0000313" key="14">
    <source>
        <dbReference type="EMBL" id="SVE94439.1"/>
    </source>
</evidence>
<dbReference type="GO" id="GO:0005829">
    <property type="term" value="C:cytosol"/>
    <property type="evidence" value="ECO:0007669"/>
    <property type="project" value="TreeGrafter"/>
</dbReference>